<reference evidence="2 3" key="1">
    <citation type="submission" date="2021-06" db="EMBL/GenBank/DDBJ databases">
        <title>Caerostris extrusa draft genome.</title>
        <authorList>
            <person name="Kono N."/>
            <person name="Arakawa K."/>
        </authorList>
    </citation>
    <scope>NUCLEOTIDE SEQUENCE [LARGE SCALE GENOMIC DNA]</scope>
</reference>
<comment type="caution">
    <text evidence="2">The sequence shown here is derived from an EMBL/GenBank/DDBJ whole genome shotgun (WGS) entry which is preliminary data.</text>
</comment>
<evidence type="ECO:0000313" key="2">
    <source>
        <dbReference type="EMBL" id="GIX66964.1"/>
    </source>
</evidence>
<name>A0AAV4M4L1_CAEEX</name>
<evidence type="ECO:0000256" key="1">
    <source>
        <dbReference type="SAM" id="MobiDB-lite"/>
    </source>
</evidence>
<feature type="compositionally biased region" description="Basic and acidic residues" evidence="1">
    <location>
        <begin position="1"/>
        <end position="10"/>
    </location>
</feature>
<gene>
    <name evidence="2" type="ORF">CEXT_561191</name>
</gene>
<evidence type="ECO:0000313" key="3">
    <source>
        <dbReference type="Proteomes" id="UP001054945"/>
    </source>
</evidence>
<feature type="compositionally biased region" description="Pro residues" evidence="1">
    <location>
        <begin position="72"/>
        <end position="84"/>
    </location>
</feature>
<accession>A0AAV4M4L1</accession>
<keyword evidence="3" id="KW-1185">Reference proteome</keyword>
<feature type="region of interest" description="Disordered" evidence="1">
    <location>
        <begin position="1"/>
        <end position="105"/>
    </location>
</feature>
<feature type="compositionally biased region" description="Basic and acidic residues" evidence="1">
    <location>
        <begin position="27"/>
        <end position="40"/>
    </location>
</feature>
<dbReference type="Proteomes" id="UP001054945">
    <property type="component" value="Unassembled WGS sequence"/>
</dbReference>
<protein>
    <submittedName>
        <fullName evidence="2">Uncharacterized protein</fullName>
    </submittedName>
</protein>
<dbReference type="AlphaFoldDB" id="A0AAV4M4L1"/>
<proteinExistence type="predicted"/>
<sequence>MDNNRRKENCSKSSHSRKTSSGVTAPLRERRGSTREETKSRRCTLQQKRMISGCHARATNANETSCSKSTTPPHPPFTSSPPPSHVAGAAEREKGDSSTGTDNNL</sequence>
<organism evidence="2 3">
    <name type="scientific">Caerostris extrusa</name>
    <name type="common">Bark spider</name>
    <name type="synonym">Caerostris bankana</name>
    <dbReference type="NCBI Taxonomy" id="172846"/>
    <lineage>
        <taxon>Eukaryota</taxon>
        <taxon>Metazoa</taxon>
        <taxon>Ecdysozoa</taxon>
        <taxon>Arthropoda</taxon>
        <taxon>Chelicerata</taxon>
        <taxon>Arachnida</taxon>
        <taxon>Araneae</taxon>
        <taxon>Araneomorphae</taxon>
        <taxon>Entelegynae</taxon>
        <taxon>Araneoidea</taxon>
        <taxon>Araneidae</taxon>
        <taxon>Caerostris</taxon>
    </lineage>
</organism>
<dbReference type="EMBL" id="BPLR01001841">
    <property type="protein sequence ID" value="GIX66964.1"/>
    <property type="molecule type" value="Genomic_DNA"/>
</dbReference>